<dbReference type="Gene3D" id="1.20.1110.10">
    <property type="entry name" value="Calcium-transporting ATPase, transmembrane domain"/>
    <property type="match status" value="1"/>
</dbReference>
<reference evidence="9 10" key="1">
    <citation type="journal article" date="2013" name="Genome Biol.">
        <title>Genome of Acanthamoeba castellanii highlights extensive lateral gene transfer and early evolution of tyrosine kinase signaling.</title>
        <authorList>
            <person name="Clarke M."/>
            <person name="Lohan A.J."/>
            <person name="Liu B."/>
            <person name="Lagkouvardos I."/>
            <person name="Roy S."/>
            <person name="Zafar N."/>
            <person name="Bertelli C."/>
            <person name="Schilde C."/>
            <person name="Kianianmomeni A."/>
            <person name="Burglin T.R."/>
            <person name="Frech C."/>
            <person name="Turcotte B."/>
            <person name="Kopec K.O."/>
            <person name="Synnott J.M."/>
            <person name="Choo C."/>
            <person name="Paponov I."/>
            <person name="Finkler A."/>
            <person name="Soon Heng Tan C."/>
            <person name="Hutchins A.P."/>
            <person name="Weinmeier T."/>
            <person name="Rattei T."/>
            <person name="Chu J.S."/>
            <person name="Gimenez G."/>
            <person name="Irimia M."/>
            <person name="Rigden D.J."/>
            <person name="Fitzpatrick D.A."/>
            <person name="Lorenzo-Morales J."/>
            <person name="Bateman A."/>
            <person name="Chiu C.H."/>
            <person name="Tang P."/>
            <person name="Hegemann P."/>
            <person name="Fromm H."/>
            <person name="Raoult D."/>
            <person name="Greub G."/>
            <person name="Miranda-Saavedra D."/>
            <person name="Chen N."/>
            <person name="Nash P."/>
            <person name="Ginger M.L."/>
            <person name="Horn M."/>
            <person name="Schaap P."/>
            <person name="Caler L."/>
            <person name="Loftus B."/>
        </authorList>
    </citation>
    <scope>NUCLEOTIDE SEQUENCE [LARGE SCALE GENOMIC DNA]</scope>
    <source>
        <strain evidence="9 10">Neff</strain>
    </source>
</reference>
<keyword evidence="10" id="KW-1185">Reference proteome</keyword>
<dbReference type="OrthoDB" id="48943at2759"/>
<accession>L8HDI5</accession>
<keyword evidence="5" id="KW-0460">Magnesium</keyword>
<dbReference type="PANTHER" id="PTHR45630">
    <property type="entry name" value="CATION-TRANSPORTING ATPASE-RELATED"/>
    <property type="match status" value="1"/>
</dbReference>
<dbReference type="InterPro" id="IPR006544">
    <property type="entry name" value="P-type_TPase_V"/>
</dbReference>
<keyword evidence="8" id="KW-0472">Membrane</keyword>
<feature type="transmembrane region" description="Helical" evidence="8">
    <location>
        <begin position="204"/>
        <end position="222"/>
    </location>
</feature>
<organism evidence="9 10">
    <name type="scientific">Acanthamoeba castellanii (strain ATCC 30010 / Neff)</name>
    <dbReference type="NCBI Taxonomy" id="1257118"/>
    <lineage>
        <taxon>Eukaryota</taxon>
        <taxon>Amoebozoa</taxon>
        <taxon>Discosea</taxon>
        <taxon>Longamoebia</taxon>
        <taxon>Centramoebida</taxon>
        <taxon>Acanthamoebidae</taxon>
        <taxon>Acanthamoeba</taxon>
    </lineage>
</organism>
<evidence type="ECO:0000256" key="4">
    <source>
        <dbReference type="ARBA" id="ARBA00022840"/>
    </source>
</evidence>
<protein>
    <submittedName>
        <fullName evidence="9">Cation-transporting atpase 13a1 (G-box binding protein) family protein</fullName>
    </submittedName>
</protein>
<dbReference type="STRING" id="1257118.L8HDI5"/>
<proteinExistence type="predicted"/>
<dbReference type="InterPro" id="IPR023298">
    <property type="entry name" value="ATPase_P-typ_TM_dom_sf"/>
</dbReference>
<dbReference type="AlphaFoldDB" id="L8HDI5"/>
<evidence type="ECO:0000313" key="10">
    <source>
        <dbReference type="Proteomes" id="UP000011083"/>
    </source>
</evidence>
<feature type="transmembrane region" description="Helical" evidence="8">
    <location>
        <begin position="179"/>
        <end position="198"/>
    </location>
</feature>
<gene>
    <name evidence="9" type="ORF">ACA1_395980</name>
</gene>
<keyword evidence="4" id="KW-0067">ATP-binding</keyword>
<keyword evidence="2" id="KW-0479">Metal-binding</keyword>
<dbReference type="RefSeq" id="XP_004351600.1">
    <property type="nucleotide sequence ID" value="XM_004351548.1"/>
</dbReference>
<comment type="subcellular location">
    <subcellularLocation>
        <location evidence="1">Membrane</location>
        <topology evidence="1">Multi-pass membrane protein</topology>
    </subcellularLocation>
</comment>
<feature type="transmembrane region" description="Helical" evidence="8">
    <location>
        <begin position="352"/>
        <end position="372"/>
    </location>
</feature>
<dbReference type="GO" id="GO:0005524">
    <property type="term" value="F:ATP binding"/>
    <property type="evidence" value="ECO:0007669"/>
    <property type="project" value="UniProtKB-KW"/>
</dbReference>
<feature type="transmembrane region" description="Helical" evidence="8">
    <location>
        <begin position="313"/>
        <end position="332"/>
    </location>
</feature>
<feature type="compositionally biased region" description="Pro residues" evidence="7">
    <location>
        <begin position="19"/>
        <end position="33"/>
    </location>
</feature>
<dbReference type="EMBL" id="KB007869">
    <property type="protein sequence ID" value="ELR22823.1"/>
    <property type="molecule type" value="Genomic_DNA"/>
</dbReference>
<feature type="non-terminal residue" evidence="9">
    <location>
        <position position="1"/>
    </location>
</feature>
<evidence type="ECO:0000256" key="7">
    <source>
        <dbReference type="SAM" id="MobiDB-lite"/>
    </source>
</evidence>
<dbReference type="GO" id="GO:0016020">
    <property type="term" value="C:membrane"/>
    <property type="evidence" value="ECO:0007669"/>
    <property type="project" value="UniProtKB-SubCell"/>
</dbReference>
<dbReference type="GO" id="GO:0046872">
    <property type="term" value="F:metal ion binding"/>
    <property type="evidence" value="ECO:0007669"/>
    <property type="project" value="UniProtKB-KW"/>
</dbReference>
<evidence type="ECO:0000256" key="5">
    <source>
        <dbReference type="ARBA" id="ARBA00022842"/>
    </source>
</evidence>
<feature type="compositionally biased region" description="Basic and acidic residues" evidence="7">
    <location>
        <begin position="43"/>
        <end position="75"/>
    </location>
</feature>
<dbReference type="GO" id="GO:0140358">
    <property type="term" value="F:P-type transmembrane transporter activity"/>
    <property type="evidence" value="ECO:0007669"/>
    <property type="project" value="InterPro"/>
</dbReference>
<keyword evidence="6" id="KW-1278">Translocase</keyword>
<evidence type="ECO:0000256" key="2">
    <source>
        <dbReference type="ARBA" id="ARBA00022723"/>
    </source>
</evidence>
<evidence type="ECO:0000256" key="3">
    <source>
        <dbReference type="ARBA" id="ARBA00022741"/>
    </source>
</evidence>
<feature type="region of interest" description="Disordered" evidence="7">
    <location>
        <begin position="99"/>
        <end position="120"/>
    </location>
</feature>
<evidence type="ECO:0000256" key="1">
    <source>
        <dbReference type="ARBA" id="ARBA00004141"/>
    </source>
</evidence>
<keyword evidence="3" id="KW-0547">Nucleotide-binding</keyword>
<evidence type="ECO:0000256" key="8">
    <source>
        <dbReference type="SAM" id="Phobius"/>
    </source>
</evidence>
<keyword evidence="8" id="KW-0812">Transmembrane</keyword>
<dbReference type="GeneID" id="14923787"/>
<dbReference type="SUPFAM" id="SSF81665">
    <property type="entry name" value="Calcium ATPase, transmembrane domain M"/>
    <property type="match status" value="1"/>
</dbReference>
<dbReference type="OMA" id="EDLWENK"/>
<dbReference type="GO" id="GO:0019829">
    <property type="term" value="F:ATPase-coupled monoatomic cation transmembrane transporter activity"/>
    <property type="evidence" value="ECO:0007669"/>
    <property type="project" value="TreeGrafter"/>
</dbReference>
<feature type="region of interest" description="Disordered" evidence="7">
    <location>
        <begin position="1"/>
        <end position="75"/>
    </location>
</feature>
<evidence type="ECO:0000313" key="9">
    <source>
        <dbReference type="EMBL" id="ELR22823.1"/>
    </source>
</evidence>
<name>L8HDI5_ACACF</name>
<keyword evidence="8" id="KW-1133">Transmembrane helix</keyword>
<dbReference type="Proteomes" id="UP000011083">
    <property type="component" value="Unassembled WGS sequence"/>
</dbReference>
<feature type="transmembrane region" description="Helical" evidence="8">
    <location>
        <begin position="234"/>
        <end position="253"/>
    </location>
</feature>
<sequence>WPIRRQQPATRPSLLLAPTRPPRGRAPPPPPPGRQQRSNPDLEALRAEKERLMELLSRQDREDKAREEEERRRRKQENLEAIRAEKERLKEEQWRLEQEMRQREAPTPHLPPFTPTSRGPGAAITLQALLEEEEAGMVQLGDASIASPFTARSTTIGPVEQILQQGRCTLATTMQMYKILALNCLISAYSLSVLYYDGIKLGDTQMTCVGVLVAMCFLFITRSKPLEKLSAQRPAGSIFAPGVVVSLLGQFAVLDLAHAAQGLENRASLDAQFTPNMVNTAVFLITSAMQVATFTINHRGRPFKEDLWENKGLLYGLSAMATLTLVAALESIPPFNTYLQLVPLPFKWTMVGYVVGDFVIAFVWDRVCLLVFRRA</sequence>
<feature type="transmembrane region" description="Helical" evidence="8">
    <location>
        <begin position="273"/>
        <end position="292"/>
    </location>
</feature>
<dbReference type="KEGG" id="acan:ACA1_395980"/>
<dbReference type="VEuPathDB" id="AmoebaDB:ACA1_395980"/>
<evidence type="ECO:0000256" key="6">
    <source>
        <dbReference type="ARBA" id="ARBA00022967"/>
    </source>
</evidence>